<evidence type="ECO:0000313" key="5">
    <source>
        <dbReference type="EMBL" id="MBO1319470.1"/>
    </source>
</evidence>
<dbReference type="InterPro" id="IPR007492">
    <property type="entry name" value="LytTR_DNA-bd_dom"/>
</dbReference>
<evidence type="ECO:0000259" key="3">
    <source>
        <dbReference type="PROSITE" id="PS50110"/>
    </source>
</evidence>
<keyword evidence="1" id="KW-0238">DNA-binding</keyword>
<dbReference type="Pfam" id="PF04397">
    <property type="entry name" value="LytTR"/>
    <property type="match status" value="1"/>
</dbReference>
<dbReference type="Pfam" id="PF00072">
    <property type="entry name" value="Response_reg"/>
    <property type="match status" value="1"/>
</dbReference>
<comment type="caution">
    <text evidence="5">The sequence shown here is derived from an EMBL/GenBank/DDBJ whole genome shotgun (WGS) entry which is preliminary data.</text>
</comment>
<organism evidence="5 6">
    <name type="scientific">Acanthopleuribacter pedis</name>
    <dbReference type="NCBI Taxonomy" id="442870"/>
    <lineage>
        <taxon>Bacteria</taxon>
        <taxon>Pseudomonadati</taxon>
        <taxon>Acidobacteriota</taxon>
        <taxon>Holophagae</taxon>
        <taxon>Acanthopleuribacterales</taxon>
        <taxon>Acanthopleuribacteraceae</taxon>
        <taxon>Acanthopleuribacter</taxon>
    </lineage>
</organism>
<evidence type="ECO:0000259" key="4">
    <source>
        <dbReference type="PROSITE" id="PS50930"/>
    </source>
</evidence>
<dbReference type="Gene3D" id="2.40.50.1020">
    <property type="entry name" value="LytTr DNA-binding domain"/>
    <property type="match status" value="1"/>
</dbReference>
<evidence type="ECO:0000256" key="1">
    <source>
        <dbReference type="ARBA" id="ARBA00023125"/>
    </source>
</evidence>
<dbReference type="GO" id="GO:0005829">
    <property type="term" value="C:cytosol"/>
    <property type="evidence" value="ECO:0007669"/>
    <property type="project" value="TreeGrafter"/>
</dbReference>
<feature type="domain" description="HTH LytTR-type" evidence="4">
    <location>
        <begin position="145"/>
        <end position="241"/>
    </location>
</feature>
<gene>
    <name evidence="5" type="ORF">J3U88_13430</name>
</gene>
<dbReference type="PROSITE" id="PS50930">
    <property type="entry name" value="HTH_LYTTR"/>
    <property type="match status" value="1"/>
</dbReference>
<dbReference type="RefSeq" id="WP_207859333.1">
    <property type="nucleotide sequence ID" value="NZ_JAFREP010000011.1"/>
</dbReference>
<dbReference type="GO" id="GO:0006355">
    <property type="term" value="P:regulation of DNA-templated transcription"/>
    <property type="evidence" value="ECO:0007669"/>
    <property type="project" value="TreeGrafter"/>
</dbReference>
<dbReference type="PANTHER" id="PTHR48111">
    <property type="entry name" value="REGULATOR OF RPOS"/>
    <property type="match status" value="1"/>
</dbReference>
<evidence type="ECO:0000256" key="2">
    <source>
        <dbReference type="PROSITE-ProRule" id="PRU00169"/>
    </source>
</evidence>
<dbReference type="SMART" id="SM00850">
    <property type="entry name" value="LytTR"/>
    <property type="match status" value="1"/>
</dbReference>
<dbReference type="SMART" id="SM00448">
    <property type="entry name" value="REC"/>
    <property type="match status" value="1"/>
</dbReference>
<proteinExistence type="predicted"/>
<dbReference type="EMBL" id="JAFREP010000011">
    <property type="protein sequence ID" value="MBO1319470.1"/>
    <property type="molecule type" value="Genomic_DNA"/>
</dbReference>
<dbReference type="Proteomes" id="UP000664417">
    <property type="component" value="Unassembled WGS sequence"/>
</dbReference>
<dbReference type="PANTHER" id="PTHR48111:SF17">
    <property type="entry name" value="TRANSCRIPTIONAL REGULATORY PROTEIN YPDB"/>
    <property type="match status" value="1"/>
</dbReference>
<dbReference type="GO" id="GO:0000156">
    <property type="term" value="F:phosphorelay response regulator activity"/>
    <property type="evidence" value="ECO:0007669"/>
    <property type="project" value="TreeGrafter"/>
</dbReference>
<accession>A0A8J7Q5I0</accession>
<evidence type="ECO:0000313" key="6">
    <source>
        <dbReference type="Proteomes" id="UP000664417"/>
    </source>
</evidence>
<dbReference type="SUPFAM" id="SSF52172">
    <property type="entry name" value="CheY-like"/>
    <property type="match status" value="1"/>
</dbReference>
<dbReference type="GO" id="GO:0000976">
    <property type="term" value="F:transcription cis-regulatory region binding"/>
    <property type="evidence" value="ECO:0007669"/>
    <property type="project" value="TreeGrafter"/>
</dbReference>
<dbReference type="InterPro" id="IPR039420">
    <property type="entry name" value="WalR-like"/>
</dbReference>
<reference evidence="5" key="1">
    <citation type="submission" date="2021-03" db="EMBL/GenBank/DDBJ databases">
        <authorList>
            <person name="Wang G."/>
        </authorList>
    </citation>
    <scope>NUCLEOTIDE SEQUENCE</scope>
    <source>
        <strain evidence="5">KCTC 12899</strain>
    </source>
</reference>
<feature type="domain" description="Response regulatory" evidence="3">
    <location>
        <begin position="2"/>
        <end position="113"/>
    </location>
</feature>
<sequence length="243" mass="27285">MKCIIIDDEPPALELLQAYCRKAPFLEAVAAFHDSLDALAWLRDNPVDLIFLDINMPDLNGLQFARALRDAPPIVFTTAYSEHAVSGFELDAVDYLLKPIPFDRFLQAADKARRRLAATEPVEAATPEAAPLQPPLQQREGFVFVKSGHSHVRLEIAALRYLESERNYVTWVTKRRRIMALMKLDEALQMLPAGAFARVHKSYIVSLAKVDEVRRGVCLLGEEEIPIGDAYRKDFLAAIQRGG</sequence>
<dbReference type="Gene3D" id="3.40.50.2300">
    <property type="match status" value="1"/>
</dbReference>
<dbReference type="InterPro" id="IPR011006">
    <property type="entry name" value="CheY-like_superfamily"/>
</dbReference>
<name>A0A8J7Q5I0_9BACT</name>
<keyword evidence="2" id="KW-0597">Phosphoprotein</keyword>
<dbReference type="GO" id="GO:0032993">
    <property type="term" value="C:protein-DNA complex"/>
    <property type="evidence" value="ECO:0007669"/>
    <property type="project" value="TreeGrafter"/>
</dbReference>
<dbReference type="PROSITE" id="PS50110">
    <property type="entry name" value="RESPONSE_REGULATORY"/>
    <property type="match status" value="1"/>
</dbReference>
<protein>
    <submittedName>
        <fullName evidence="5">Response regulator transcription factor</fullName>
    </submittedName>
</protein>
<keyword evidence="6" id="KW-1185">Reference proteome</keyword>
<feature type="modified residue" description="4-aspartylphosphate" evidence="2">
    <location>
        <position position="53"/>
    </location>
</feature>
<dbReference type="InterPro" id="IPR001789">
    <property type="entry name" value="Sig_transdc_resp-reg_receiver"/>
</dbReference>
<dbReference type="AlphaFoldDB" id="A0A8J7Q5I0"/>